<keyword evidence="3" id="KW-0285">Flavoprotein</keyword>
<dbReference type="InterPro" id="IPR015345">
    <property type="entry name" value="Cytokinin_DH_FAD/cytokin-bd"/>
</dbReference>
<dbReference type="AlphaFoldDB" id="A0A1H9KWH7"/>
<dbReference type="Gene3D" id="3.30.465.10">
    <property type="match status" value="1"/>
</dbReference>
<keyword evidence="8" id="KW-1185">Reference proteome</keyword>
<organism evidence="7 8">
    <name type="scientific">Actinokineospora terrae</name>
    <dbReference type="NCBI Taxonomy" id="155974"/>
    <lineage>
        <taxon>Bacteria</taxon>
        <taxon>Bacillati</taxon>
        <taxon>Actinomycetota</taxon>
        <taxon>Actinomycetes</taxon>
        <taxon>Pseudonocardiales</taxon>
        <taxon>Pseudonocardiaceae</taxon>
        <taxon>Actinokineospora</taxon>
    </lineage>
</organism>
<evidence type="ECO:0000313" key="8">
    <source>
        <dbReference type="Proteomes" id="UP000199051"/>
    </source>
</evidence>
<dbReference type="Pfam" id="PF01565">
    <property type="entry name" value="FAD_binding_4"/>
    <property type="match status" value="1"/>
</dbReference>
<dbReference type="InterPro" id="IPR006311">
    <property type="entry name" value="TAT_signal"/>
</dbReference>
<dbReference type="PANTHER" id="PTHR13878:SF53">
    <property type="entry name" value="CYTOKININ DEHYDROGENASE 6"/>
    <property type="match status" value="1"/>
</dbReference>
<evidence type="ECO:0000256" key="4">
    <source>
        <dbReference type="ARBA" id="ARBA00022827"/>
    </source>
</evidence>
<sequence length="492" mass="53103">MLGRRGFLGAAASAAVVVGFDPSSRMWVTGAEAAPPSAPSFDRMPPLDGQLVIDDAARAAVATDLGNIVHRKPHAVLRPGSAKDIATVVRFCREHRLSVSTRGQGHTTHGQGLSNGVLIENKHLNRVHSLTPRTAVVDSGIKWMDLTKATYAQTPRTTPPTLTAYTGLSVGGTLSVGGIGGLVGGLNSGLQVDHVRELEVVTGTGDAERCSRTQKPDLFEAVLGGLGQCGVITKATLDLAPAKENARTYALEYGDTAAFCRDLRTLIDRQGVDHVYAELFPPGTTATYKLYATAFFDGTQPDNAAITRGLSATPQITDAGYLDYAFTIDNAIDELRATMGWDRLIKPWYDIWLPGSTLENYLAEVVPTLTPRDIGPYGAGLIYPQRRSLTTRPFPRLPKADGTRWAFVLDINTVAEKAGPDPAFVEEMLARNARMFARARDAHGATLYPIGSVPFTARDWRLQYGDRWQAFQAAKRRYDPSGILTPGPAIFG</sequence>
<gene>
    <name evidence="7" type="ORF">SAMN04487818_101343</name>
</gene>
<dbReference type="SUPFAM" id="SSF56176">
    <property type="entry name" value="FAD-binding/transporter-associated domain-like"/>
    <property type="match status" value="1"/>
</dbReference>
<dbReference type="InterPro" id="IPR016164">
    <property type="entry name" value="FAD-linked_Oxase-like_C"/>
</dbReference>
<dbReference type="PROSITE" id="PS51318">
    <property type="entry name" value="TAT"/>
    <property type="match status" value="1"/>
</dbReference>
<dbReference type="InterPro" id="IPR016170">
    <property type="entry name" value="Cytok_DH_C_sf"/>
</dbReference>
<dbReference type="SUPFAM" id="SSF55103">
    <property type="entry name" value="FAD-linked oxidases, C-terminal domain"/>
    <property type="match status" value="1"/>
</dbReference>
<reference evidence="8" key="1">
    <citation type="submission" date="2016-10" db="EMBL/GenBank/DDBJ databases">
        <authorList>
            <person name="Varghese N."/>
            <person name="Submissions S."/>
        </authorList>
    </citation>
    <scope>NUCLEOTIDE SEQUENCE [LARGE SCALE GENOMIC DNA]</scope>
    <source>
        <strain evidence="8">DSM 44260</strain>
    </source>
</reference>
<comment type="cofactor">
    <cofactor evidence="1">
        <name>FAD</name>
        <dbReference type="ChEBI" id="CHEBI:57692"/>
    </cofactor>
</comment>
<dbReference type="InterPro" id="IPR016166">
    <property type="entry name" value="FAD-bd_PCMH"/>
</dbReference>
<evidence type="ECO:0000256" key="5">
    <source>
        <dbReference type="ARBA" id="ARBA00023002"/>
    </source>
</evidence>
<evidence type="ECO:0000313" key="7">
    <source>
        <dbReference type="EMBL" id="SER03285.1"/>
    </source>
</evidence>
<protein>
    <submittedName>
        <fullName evidence="7">FAD/FMN-containing dehydrogenase</fullName>
    </submittedName>
</protein>
<keyword evidence="4" id="KW-0274">FAD</keyword>
<proteinExistence type="inferred from homology"/>
<dbReference type="GO" id="GO:0019139">
    <property type="term" value="F:cytokinin dehydrogenase activity"/>
    <property type="evidence" value="ECO:0007669"/>
    <property type="project" value="InterPro"/>
</dbReference>
<dbReference type="Pfam" id="PF09265">
    <property type="entry name" value="Cytokin-bind"/>
    <property type="match status" value="1"/>
</dbReference>
<name>A0A1H9KWH7_9PSEU</name>
<evidence type="ECO:0000256" key="2">
    <source>
        <dbReference type="ARBA" id="ARBA00005466"/>
    </source>
</evidence>
<keyword evidence="5" id="KW-0560">Oxidoreductase</keyword>
<dbReference type="GO" id="GO:0009690">
    <property type="term" value="P:cytokinin metabolic process"/>
    <property type="evidence" value="ECO:0007669"/>
    <property type="project" value="InterPro"/>
</dbReference>
<dbReference type="InterPro" id="IPR016169">
    <property type="entry name" value="FAD-bd_PCMH_sub2"/>
</dbReference>
<dbReference type="Proteomes" id="UP000199051">
    <property type="component" value="Unassembled WGS sequence"/>
</dbReference>
<comment type="similarity">
    <text evidence="2">Belongs to the oxygen-dependent FAD-linked oxidoreductase family.</text>
</comment>
<dbReference type="InterPro" id="IPR006094">
    <property type="entry name" value="Oxid_FAD_bind_N"/>
</dbReference>
<dbReference type="InterPro" id="IPR016167">
    <property type="entry name" value="FAD-bd_PCMH_sub1"/>
</dbReference>
<dbReference type="STRING" id="155974.SAMN04487818_101343"/>
<dbReference type="EMBL" id="FOGI01000001">
    <property type="protein sequence ID" value="SER03285.1"/>
    <property type="molecule type" value="Genomic_DNA"/>
</dbReference>
<accession>A0A1H9KWH7</accession>
<evidence type="ECO:0000259" key="6">
    <source>
        <dbReference type="PROSITE" id="PS51387"/>
    </source>
</evidence>
<dbReference type="Gene3D" id="3.30.43.10">
    <property type="entry name" value="Uridine Diphospho-n-acetylenolpyruvylglucosamine Reductase, domain 2"/>
    <property type="match status" value="1"/>
</dbReference>
<dbReference type="RefSeq" id="WP_245782130.1">
    <property type="nucleotide sequence ID" value="NZ_FOGI01000001.1"/>
</dbReference>
<dbReference type="InterPro" id="IPR050432">
    <property type="entry name" value="FAD-linked_Oxidoreductases_BP"/>
</dbReference>
<dbReference type="Gene3D" id="3.40.462.10">
    <property type="entry name" value="FAD-linked oxidases, C-terminal domain"/>
    <property type="match status" value="1"/>
</dbReference>
<dbReference type="InterPro" id="IPR006093">
    <property type="entry name" value="Oxy_OxRdtase_FAD_BS"/>
</dbReference>
<dbReference type="GO" id="GO:0071949">
    <property type="term" value="F:FAD binding"/>
    <property type="evidence" value="ECO:0007669"/>
    <property type="project" value="InterPro"/>
</dbReference>
<dbReference type="PANTHER" id="PTHR13878">
    <property type="entry name" value="GULONOLACTONE OXIDASE"/>
    <property type="match status" value="1"/>
</dbReference>
<feature type="domain" description="FAD-binding PCMH-type" evidence="6">
    <location>
        <begin position="69"/>
        <end position="242"/>
    </location>
</feature>
<dbReference type="InterPro" id="IPR036318">
    <property type="entry name" value="FAD-bd_PCMH-like_sf"/>
</dbReference>
<dbReference type="PROSITE" id="PS00862">
    <property type="entry name" value="OX2_COVAL_FAD"/>
    <property type="match status" value="1"/>
</dbReference>
<evidence type="ECO:0000256" key="3">
    <source>
        <dbReference type="ARBA" id="ARBA00022630"/>
    </source>
</evidence>
<evidence type="ECO:0000256" key="1">
    <source>
        <dbReference type="ARBA" id="ARBA00001974"/>
    </source>
</evidence>
<dbReference type="PROSITE" id="PS51387">
    <property type="entry name" value="FAD_PCMH"/>
    <property type="match status" value="1"/>
</dbReference>